<evidence type="ECO:0000313" key="3">
    <source>
        <dbReference type="EMBL" id="CAK7266624.1"/>
    </source>
</evidence>
<protein>
    <recommendedName>
        <fullName evidence="5">U6 small nuclear RNA (adenine-(43)-N(6))-methyltransferase</fullName>
    </recommendedName>
</protein>
<dbReference type="InterPro" id="IPR010286">
    <property type="entry name" value="METTL16/RlmF"/>
</dbReference>
<keyword evidence="2" id="KW-0808">Transferase</keyword>
<organism evidence="3 4">
    <name type="scientific">Sporothrix epigloea</name>
    <dbReference type="NCBI Taxonomy" id="1892477"/>
    <lineage>
        <taxon>Eukaryota</taxon>
        <taxon>Fungi</taxon>
        <taxon>Dikarya</taxon>
        <taxon>Ascomycota</taxon>
        <taxon>Pezizomycotina</taxon>
        <taxon>Sordariomycetes</taxon>
        <taxon>Sordariomycetidae</taxon>
        <taxon>Ophiostomatales</taxon>
        <taxon>Ophiostomataceae</taxon>
        <taxon>Sporothrix</taxon>
    </lineage>
</organism>
<dbReference type="PANTHER" id="PTHR13393:SF0">
    <property type="entry name" value="RNA N6-ADENOSINE-METHYLTRANSFERASE METTL16"/>
    <property type="match status" value="1"/>
</dbReference>
<dbReference type="SUPFAM" id="SSF53335">
    <property type="entry name" value="S-adenosyl-L-methionine-dependent methyltransferases"/>
    <property type="match status" value="1"/>
</dbReference>
<dbReference type="InterPro" id="IPR029063">
    <property type="entry name" value="SAM-dependent_MTases_sf"/>
</dbReference>
<dbReference type="Gene3D" id="3.40.50.150">
    <property type="entry name" value="Vaccinia Virus protein VP39"/>
    <property type="match status" value="1"/>
</dbReference>
<dbReference type="EMBL" id="CAWUOM010000027">
    <property type="protein sequence ID" value="CAK7266624.1"/>
    <property type="molecule type" value="Genomic_DNA"/>
</dbReference>
<evidence type="ECO:0000256" key="2">
    <source>
        <dbReference type="ARBA" id="ARBA00022679"/>
    </source>
</evidence>
<name>A0ABP0DFM9_9PEZI</name>
<accession>A0ABP0DFM9</accession>
<keyword evidence="1" id="KW-0489">Methyltransferase</keyword>
<dbReference type="Pfam" id="PF05971">
    <property type="entry name" value="Methyltransf_10"/>
    <property type="match status" value="1"/>
</dbReference>
<evidence type="ECO:0008006" key="5">
    <source>
        <dbReference type="Google" id="ProtNLM"/>
    </source>
</evidence>
<evidence type="ECO:0000313" key="4">
    <source>
        <dbReference type="Proteomes" id="UP001642501"/>
    </source>
</evidence>
<gene>
    <name evidence="3" type="ORF">SEPCBS57363_002184</name>
</gene>
<reference evidence="3 4" key="1">
    <citation type="submission" date="2024-01" db="EMBL/GenBank/DDBJ databases">
        <authorList>
            <person name="Allen C."/>
            <person name="Tagirdzhanova G."/>
        </authorList>
    </citation>
    <scope>NUCLEOTIDE SEQUENCE [LARGE SCALE GENOMIC DNA]</scope>
    <source>
        <strain evidence="3 4">CBS 573.63</strain>
    </source>
</reference>
<evidence type="ECO:0000256" key="1">
    <source>
        <dbReference type="ARBA" id="ARBA00022603"/>
    </source>
</evidence>
<comment type="caution">
    <text evidence="3">The sequence shown here is derived from an EMBL/GenBank/DDBJ whole genome shotgun (WGS) entry which is preliminary data.</text>
</comment>
<dbReference type="Proteomes" id="UP001642501">
    <property type="component" value="Unassembled WGS sequence"/>
</dbReference>
<keyword evidence="4" id="KW-1185">Reference proteome</keyword>
<dbReference type="PANTHER" id="PTHR13393">
    <property type="entry name" value="SAM-DEPENDENT METHYLTRANSFERASE"/>
    <property type="match status" value="1"/>
</dbReference>
<sequence>MTDEIKLPPRTLAFYRDLYTRHRLDFRTLAHDDPEFAAFCIRPGQIDFRDPAAVRQLTRSLLRRDFRLSIDLPPNRLCPPVPNRLSYVIWVTELVGSTLGSETSGQVIGLDIGTGASCIYPLLACTVSPSWRFVATDIDAESFRSAQLNVERNLLTERIHVVSRTSDDSLVALDKDDSQSFTFSMCNPPFYASADEMAASAAAKQQPPHSACTGAPVEMVYSPSNGDGTGGEVAFVGRILAESLVLRNRVCWYTAMLGKLASLATLVAQLRAHGIDNYAVTALLVPGGKTRRWVLGWSFGAARPTVAVARGGSDAAGLESYRHLLPMVTEVDVYRLANAASSGEMGVGPAVDIILRGLELLSWNWDSNLLQGVGRTRENVWGRAWRRKKQIEARSDFLQGHKTEAPKDSKLFVFELTVRIGVSETILHCRWLEGHNEAIYQSLCGFIKSKLKERFVMASGSKGDNGS</sequence>
<proteinExistence type="predicted"/>